<dbReference type="Proteomes" id="UP000322530">
    <property type="component" value="Unassembled WGS sequence"/>
</dbReference>
<comment type="caution">
    <text evidence="2">The sequence shown here is derived from an EMBL/GenBank/DDBJ whole genome shotgun (WGS) entry which is preliminary data.</text>
</comment>
<reference evidence="2 3" key="1">
    <citation type="submission" date="2019-01" db="EMBL/GenBank/DDBJ databases">
        <title>Draft genome sequence of Dictyobacter sp. Uno17.</title>
        <authorList>
            <person name="Wang C.M."/>
            <person name="Zheng Y."/>
            <person name="Sakai Y."/>
            <person name="Abe K."/>
            <person name="Yokota A."/>
            <person name="Yabe S."/>
        </authorList>
    </citation>
    <scope>NUCLEOTIDE SEQUENCE [LARGE SCALE GENOMIC DNA]</scope>
    <source>
        <strain evidence="2 3">Uno17</strain>
    </source>
</reference>
<dbReference type="RefSeq" id="WP_149400655.1">
    <property type="nucleotide sequence ID" value="NZ_BIXY01000012.1"/>
</dbReference>
<keyword evidence="3" id="KW-1185">Reference proteome</keyword>
<feature type="compositionally biased region" description="Polar residues" evidence="1">
    <location>
        <begin position="1"/>
        <end position="16"/>
    </location>
</feature>
<proteinExistence type="predicted"/>
<dbReference type="EMBL" id="BIXY01000012">
    <property type="protein sequence ID" value="GCF07643.1"/>
    <property type="molecule type" value="Genomic_DNA"/>
</dbReference>
<dbReference type="AlphaFoldDB" id="A0A5A5T9D3"/>
<feature type="region of interest" description="Disordered" evidence="1">
    <location>
        <begin position="1"/>
        <end position="26"/>
    </location>
</feature>
<sequence length="546" mass="60195">MDLHEQPTQPFGSNNEMDGEPDALTQPIVQSPLPEAVNRSASPAPSANNHFSRRALFAGLAGGVTVALAGGVALAEWEQQSGNPSTDSGTLAPGTQRQIGHLLRKTGFGVTAADLTTYSALGYSGTVDRLLNYNQVSDTVLEQLLSARSLDLTKARNQPQWWLLRMVYTQRPLLEKMTLFWHGVLTSNYQKVGGPTLYQRMIVQNNFLRAHAFDTFDNILLGITSDPAMLFYLDLTRSHKNAPNENYARELMELFTLGLGHYSQQDVEAAAAALTGWHVKGGTYEAQYNPHDHADRELTFLGHTGNLNYKDVIAILANHPATPWFIARKLFTFFAYENPSNEDLQPLVDAYTQNKHSIGAMMRALLLSSQFSSVKAYRSRIKSPTEFVVGSYRALGTKSSGKELPTQTYLLGQTLFSPPNVAGWPGDKVSSLWLNSGTWMSRLNYINLMLTGGRTAGVTYKPLDIQSIVDTQHIATPVAFVAYFASFLLDGNITADRTSQLVDYFTTPDPVSRKGHVTLANGTSYPLSKVRGTLYLMLAAPEYQLN</sequence>
<accession>A0A5A5T9D3</accession>
<protein>
    <recommendedName>
        <fullName evidence="4">DUF1800 domain-containing protein</fullName>
    </recommendedName>
</protein>
<name>A0A5A5T9D3_9CHLR</name>
<evidence type="ECO:0008006" key="4">
    <source>
        <dbReference type="Google" id="ProtNLM"/>
    </source>
</evidence>
<dbReference type="Pfam" id="PF08811">
    <property type="entry name" value="DUF1800"/>
    <property type="match status" value="1"/>
</dbReference>
<evidence type="ECO:0000313" key="3">
    <source>
        <dbReference type="Proteomes" id="UP000322530"/>
    </source>
</evidence>
<evidence type="ECO:0000256" key="1">
    <source>
        <dbReference type="SAM" id="MobiDB-lite"/>
    </source>
</evidence>
<evidence type="ECO:0000313" key="2">
    <source>
        <dbReference type="EMBL" id="GCF07643.1"/>
    </source>
</evidence>
<organism evidence="2 3">
    <name type="scientific">Dictyobacter arantiisoli</name>
    <dbReference type="NCBI Taxonomy" id="2014874"/>
    <lineage>
        <taxon>Bacteria</taxon>
        <taxon>Bacillati</taxon>
        <taxon>Chloroflexota</taxon>
        <taxon>Ktedonobacteria</taxon>
        <taxon>Ktedonobacterales</taxon>
        <taxon>Dictyobacteraceae</taxon>
        <taxon>Dictyobacter</taxon>
    </lineage>
</organism>
<dbReference type="OrthoDB" id="9772295at2"/>
<dbReference type="InterPro" id="IPR014917">
    <property type="entry name" value="DUF1800"/>
</dbReference>
<gene>
    <name evidence="2" type="ORF">KDI_12070</name>
</gene>